<accession>A0A6B1DWG1</accession>
<gene>
    <name evidence="10" type="ORF">F4Y08_15390</name>
</gene>
<protein>
    <recommendedName>
        <fullName evidence="2">histidine kinase</fullName>
        <ecNumber evidence="2">2.7.13.3</ecNumber>
    </recommendedName>
</protein>
<dbReference type="AlphaFoldDB" id="A0A6B1DWG1"/>
<dbReference type="GO" id="GO:0000156">
    <property type="term" value="F:phosphorelay response regulator activity"/>
    <property type="evidence" value="ECO:0007669"/>
    <property type="project" value="TreeGrafter"/>
</dbReference>
<dbReference type="GO" id="GO:0032993">
    <property type="term" value="C:protein-DNA complex"/>
    <property type="evidence" value="ECO:0007669"/>
    <property type="project" value="TreeGrafter"/>
</dbReference>
<feature type="domain" description="OmpR/PhoB-type" evidence="9">
    <location>
        <begin position="227"/>
        <end position="326"/>
    </location>
</feature>
<evidence type="ECO:0000256" key="3">
    <source>
        <dbReference type="ARBA" id="ARBA00023012"/>
    </source>
</evidence>
<evidence type="ECO:0000256" key="4">
    <source>
        <dbReference type="ARBA" id="ARBA00023125"/>
    </source>
</evidence>
<dbReference type="Pfam" id="PF00072">
    <property type="entry name" value="Response_reg"/>
    <property type="match status" value="1"/>
</dbReference>
<dbReference type="SUPFAM" id="SSF52172">
    <property type="entry name" value="CheY-like"/>
    <property type="match status" value="1"/>
</dbReference>
<feature type="region of interest" description="Disordered" evidence="7">
    <location>
        <begin position="310"/>
        <end position="332"/>
    </location>
</feature>
<evidence type="ECO:0000259" key="9">
    <source>
        <dbReference type="PROSITE" id="PS51755"/>
    </source>
</evidence>
<proteinExistence type="predicted"/>
<comment type="catalytic activity">
    <reaction evidence="1">
        <text>ATP + protein L-histidine = ADP + protein N-phospho-L-histidine.</text>
        <dbReference type="EC" id="2.7.13.3"/>
    </reaction>
</comment>
<comment type="caution">
    <text evidence="10">The sequence shown here is derived from an EMBL/GenBank/DDBJ whole genome shotgun (WGS) entry which is preliminary data.</text>
</comment>
<evidence type="ECO:0000259" key="8">
    <source>
        <dbReference type="PROSITE" id="PS50110"/>
    </source>
</evidence>
<keyword evidence="3" id="KW-0902">Two-component regulatory system</keyword>
<organism evidence="10">
    <name type="scientific">Caldilineaceae bacterium SB0662_bin_9</name>
    <dbReference type="NCBI Taxonomy" id="2605258"/>
    <lineage>
        <taxon>Bacteria</taxon>
        <taxon>Bacillati</taxon>
        <taxon>Chloroflexota</taxon>
        <taxon>Caldilineae</taxon>
        <taxon>Caldilineales</taxon>
        <taxon>Caldilineaceae</taxon>
    </lineage>
</organism>
<dbReference type="InterPro" id="IPR036388">
    <property type="entry name" value="WH-like_DNA-bd_sf"/>
</dbReference>
<evidence type="ECO:0000313" key="10">
    <source>
        <dbReference type="EMBL" id="MYD91691.1"/>
    </source>
</evidence>
<dbReference type="EC" id="2.7.13.3" evidence="2"/>
<dbReference type="EMBL" id="VXPY01000108">
    <property type="protein sequence ID" value="MYD91691.1"/>
    <property type="molecule type" value="Genomic_DNA"/>
</dbReference>
<reference evidence="10" key="1">
    <citation type="submission" date="2019-09" db="EMBL/GenBank/DDBJ databases">
        <title>Characterisation of the sponge microbiome using genome-centric metagenomics.</title>
        <authorList>
            <person name="Engelberts J.P."/>
            <person name="Robbins S.J."/>
            <person name="De Goeij J.M."/>
            <person name="Aranda M."/>
            <person name="Bell S.C."/>
            <person name="Webster N.S."/>
        </authorList>
    </citation>
    <scope>NUCLEOTIDE SEQUENCE</scope>
    <source>
        <strain evidence="10">SB0662_bin_9</strain>
    </source>
</reference>
<keyword evidence="4 6" id="KW-0238">DNA-binding</keyword>
<dbReference type="Gene3D" id="1.10.10.10">
    <property type="entry name" value="Winged helix-like DNA-binding domain superfamily/Winged helix DNA-binding domain"/>
    <property type="match status" value="1"/>
</dbReference>
<dbReference type="InterPro" id="IPR036890">
    <property type="entry name" value="HATPase_C_sf"/>
</dbReference>
<dbReference type="InterPro" id="IPR039420">
    <property type="entry name" value="WalR-like"/>
</dbReference>
<evidence type="ECO:0000256" key="2">
    <source>
        <dbReference type="ARBA" id="ARBA00012438"/>
    </source>
</evidence>
<dbReference type="PANTHER" id="PTHR48111:SF50">
    <property type="entry name" value="KDP OPERON TRANSCRIPTIONAL REGULATORY PROTEIN KDPE"/>
    <property type="match status" value="1"/>
</dbReference>
<dbReference type="PROSITE" id="PS50110">
    <property type="entry name" value="RESPONSE_REGULATORY"/>
    <property type="match status" value="1"/>
</dbReference>
<name>A0A6B1DWG1_9CHLR</name>
<evidence type="ECO:0000256" key="7">
    <source>
        <dbReference type="SAM" id="MobiDB-lite"/>
    </source>
</evidence>
<dbReference type="GO" id="GO:0000976">
    <property type="term" value="F:transcription cis-regulatory region binding"/>
    <property type="evidence" value="ECO:0007669"/>
    <property type="project" value="TreeGrafter"/>
</dbReference>
<feature type="DNA-binding region" description="OmpR/PhoB-type" evidence="6">
    <location>
        <begin position="227"/>
        <end position="326"/>
    </location>
</feature>
<comment type="caution">
    <text evidence="5">Lacks conserved residue(s) required for the propagation of feature annotation.</text>
</comment>
<feature type="domain" description="Response regulatory" evidence="8">
    <location>
        <begin position="102"/>
        <end position="215"/>
    </location>
</feature>
<dbReference type="InterPro" id="IPR001789">
    <property type="entry name" value="Sig_transdc_resp-reg_receiver"/>
</dbReference>
<dbReference type="Pfam" id="PF00486">
    <property type="entry name" value="Trans_reg_C"/>
    <property type="match status" value="1"/>
</dbReference>
<dbReference type="PROSITE" id="PS51755">
    <property type="entry name" value="OMPR_PHOB"/>
    <property type="match status" value="1"/>
</dbReference>
<evidence type="ECO:0000256" key="1">
    <source>
        <dbReference type="ARBA" id="ARBA00000085"/>
    </source>
</evidence>
<dbReference type="SUPFAM" id="SSF55874">
    <property type="entry name" value="ATPase domain of HSP90 chaperone/DNA topoisomerase II/histidine kinase"/>
    <property type="match status" value="1"/>
</dbReference>
<evidence type="ECO:0000256" key="5">
    <source>
        <dbReference type="PROSITE-ProRule" id="PRU00169"/>
    </source>
</evidence>
<sequence>MPPLYGLVPQRRVLKWPSLLPPQARKCPPNICGACSGSSATRRTAAGWGGGAGLGLANCPGVVEAHGGRIWVESGPNQGIRFTFTLPAEVAVHSPASSRRTRVLVVDANPVHLRQVRRDVTDAGCAVTTASEPEQALRLMAKQHFHLVLTSLVLPGVDAAAFVQSVLEVADVPVLCLSDAGRDQDIAKALEMGADDYLVRPYSPSELATRMRAALGRRAAARPTEPPEPYIRGALTIDFARRLATMDGQPLPLTPTEYGLLAELAAHADSALTYDHLLQRVWGWHNPGNPYVVRTHLMRLRRKLGEDGHNPSYILSEPSVGYRMAPPDEGPP</sequence>
<dbReference type="Gene3D" id="3.40.50.2300">
    <property type="match status" value="1"/>
</dbReference>
<dbReference type="SMART" id="SM00862">
    <property type="entry name" value="Trans_reg_C"/>
    <property type="match status" value="1"/>
</dbReference>
<dbReference type="PANTHER" id="PTHR48111">
    <property type="entry name" value="REGULATOR OF RPOS"/>
    <property type="match status" value="1"/>
</dbReference>
<dbReference type="Pfam" id="PF02518">
    <property type="entry name" value="HATPase_c"/>
    <property type="match status" value="1"/>
</dbReference>
<dbReference type="GO" id="GO:0005829">
    <property type="term" value="C:cytosol"/>
    <property type="evidence" value="ECO:0007669"/>
    <property type="project" value="TreeGrafter"/>
</dbReference>
<dbReference type="CDD" id="cd00383">
    <property type="entry name" value="trans_reg_C"/>
    <property type="match status" value="1"/>
</dbReference>
<dbReference type="PRINTS" id="PR00344">
    <property type="entry name" value="BCTRLSENSOR"/>
</dbReference>
<dbReference type="Gene3D" id="3.30.565.10">
    <property type="entry name" value="Histidine kinase-like ATPase, C-terminal domain"/>
    <property type="match status" value="1"/>
</dbReference>
<dbReference type="SMART" id="SM00448">
    <property type="entry name" value="REC"/>
    <property type="match status" value="1"/>
</dbReference>
<dbReference type="GO" id="GO:0006355">
    <property type="term" value="P:regulation of DNA-templated transcription"/>
    <property type="evidence" value="ECO:0007669"/>
    <property type="project" value="InterPro"/>
</dbReference>
<dbReference type="InterPro" id="IPR011006">
    <property type="entry name" value="CheY-like_superfamily"/>
</dbReference>
<dbReference type="InterPro" id="IPR001867">
    <property type="entry name" value="OmpR/PhoB-type_DNA-bd"/>
</dbReference>
<dbReference type="GO" id="GO:0004673">
    <property type="term" value="F:protein histidine kinase activity"/>
    <property type="evidence" value="ECO:0007669"/>
    <property type="project" value="UniProtKB-EC"/>
</dbReference>
<dbReference type="InterPro" id="IPR003594">
    <property type="entry name" value="HATPase_dom"/>
</dbReference>
<evidence type="ECO:0000256" key="6">
    <source>
        <dbReference type="PROSITE-ProRule" id="PRU01091"/>
    </source>
</evidence>
<dbReference type="InterPro" id="IPR004358">
    <property type="entry name" value="Sig_transdc_His_kin-like_C"/>
</dbReference>